<dbReference type="PROSITE" id="PS51186">
    <property type="entry name" value="GNAT"/>
    <property type="match status" value="1"/>
</dbReference>
<dbReference type="CDD" id="cd04301">
    <property type="entry name" value="NAT_SF"/>
    <property type="match status" value="1"/>
</dbReference>
<dbReference type="InterPro" id="IPR000182">
    <property type="entry name" value="GNAT_dom"/>
</dbReference>
<sequence length="187" mass="20432">MSSPSPPPITFRKATPADIPALNTLIGSAYRGEASRQGWTTEADFITSDRIDAAGLLAKLSDPNGAILIAAHPGSPADPLACCEVLRYPGPGDLAYFGLFAVSPGLQNGGIGRRMLGEAERYARELFGVGRMEMTVVWLREALIAWYVRRGYVLLEGEKRPFPYEESPSGMVLRDDLYFVVLRKDLV</sequence>
<dbReference type="Proteomes" id="UP000078576">
    <property type="component" value="Unassembled WGS sequence"/>
</dbReference>
<dbReference type="InterPro" id="IPR016181">
    <property type="entry name" value="Acyl_CoA_acyltransferase"/>
</dbReference>
<dbReference type="STRING" id="694573.A0A194V678"/>
<evidence type="ECO:0000313" key="2">
    <source>
        <dbReference type="EMBL" id="KUI59414.1"/>
    </source>
</evidence>
<dbReference type="OrthoDB" id="5689at2759"/>
<feature type="domain" description="N-acetyltransferase" evidence="1">
    <location>
        <begin position="9"/>
        <end position="178"/>
    </location>
</feature>
<organism evidence="2 3">
    <name type="scientific">Cytospora mali</name>
    <name type="common">Apple Valsa canker fungus</name>
    <name type="synonym">Valsa mali</name>
    <dbReference type="NCBI Taxonomy" id="578113"/>
    <lineage>
        <taxon>Eukaryota</taxon>
        <taxon>Fungi</taxon>
        <taxon>Dikarya</taxon>
        <taxon>Ascomycota</taxon>
        <taxon>Pezizomycotina</taxon>
        <taxon>Sordariomycetes</taxon>
        <taxon>Sordariomycetidae</taxon>
        <taxon>Diaporthales</taxon>
        <taxon>Cytosporaceae</taxon>
        <taxon>Cytospora</taxon>
    </lineage>
</organism>
<dbReference type="Gene3D" id="3.40.630.30">
    <property type="match status" value="1"/>
</dbReference>
<evidence type="ECO:0000313" key="3">
    <source>
        <dbReference type="Proteomes" id="UP000078576"/>
    </source>
</evidence>
<dbReference type="AlphaFoldDB" id="A0A194V678"/>
<reference evidence="3" key="1">
    <citation type="submission" date="2014-12" db="EMBL/GenBank/DDBJ databases">
        <title>Genome Sequence of Valsa Canker Pathogens Uncovers a Specific Adaption of Colonization on Woody Bark.</title>
        <authorList>
            <person name="Yin Z."/>
            <person name="Liu H."/>
            <person name="Gao X."/>
            <person name="Li Z."/>
            <person name="Song N."/>
            <person name="Ke X."/>
            <person name="Dai Q."/>
            <person name="Wu Y."/>
            <person name="Sun Y."/>
            <person name="Xu J.-R."/>
            <person name="Kang Z.K."/>
            <person name="Wang L."/>
            <person name="Huang L."/>
        </authorList>
    </citation>
    <scope>NUCLEOTIDE SEQUENCE [LARGE SCALE GENOMIC DNA]</scope>
    <source>
        <strain evidence="3">SXYL134</strain>
    </source>
</reference>
<proteinExistence type="predicted"/>
<accession>A0A194V678</accession>
<gene>
    <name evidence="2" type="ORF">VP1G_06641</name>
</gene>
<dbReference type="GO" id="GO:0016747">
    <property type="term" value="F:acyltransferase activity, transferring groups other than amino-acyl groups"/>
    <property type="evidence" value="ECO:0007669"/>
    <property type="project" value="InterPro"/>
</dbReference>
<evidence type="ECO:0000259" key="1">
    <source>
        <dbReference type="PROSITE" id="PS51186"/>
    </source>
</evidence>
<name>A0A194V678_CYTMA</name>
<protein>
    <recommendedName>
        <fullName evidence="1">N-acetyltransferase domain-containing protein</fullName>
    </recommendedName>
</protein>
<dbReference type="Pfam" id="PF00583">
    <property type="entry name" value="Acetyltransf_1"/>
    <property type="match status" value="1"/>
</dbReference>
<dbReference type="EMBL" id="KN714729">
    <property type="protein sequence ID" value="KUI59414.1"/>
    <property type="molecule type" value="Genomic_DNA"/>
</dbReference>
<keyword evidence="3" id="KW-1185">Reference proteome</keyword>
<dbReference type="SUPFAM" id="SSF55729">
    <property type="entry name" value="Acyl-CoA N-acyltransferases (Nat)"/>
    <property type="match status" value="1"/>
</dbReference>